<name>A0ACC0NCC1_RHOML</name>
<gene>
    <name evidence="1" type="ORF">RHMOL_Rhmol06G0114600</name>
</gene>
<accession>A0ACC0NCC1</accession>
<evidence type="ECO:0000313" key="1">
    <source>
        <dbReference type="EMBL" id="KAI8550534.1"/>
    </source>
</evidence>
<reference evidence="1" key="1">
    <citation type="submission" date="2022-02" db="EMBL/GenBank/DDBJ databases">
        <title>Plant Genome Project.</title>
        <authorList>
            <person name="Zhang R.-G."/>
        </authorList>
    </citation>
    <scope>NUCLEOTIDE SEQUENCE</scope>
    <source>
        <strain evidence="1">AT1</strain>
    </source>
</reference>
<organism evidence="1 2">
    <name type="scientific">Rhododendron molle</name>
    <name type="common">Chinese azalea</name>
    <name type="synonym">Azalea mollis</name>
    <dbReference type="NCBI Taxonomy" id="49168"/>
    <lineage>
        <taxon>Eukaryota</taxon>
        <taxon>Viridiplantae</taxon>
        <taxon>Streptophyta</taxon>
        <taxon>Embryophyta</taxon>
        <taxon>Tracheophyta</taxon>
        <taxon>Spermatophyta</taxon>
        <taxon>Magnoliopsida</taxon>
        <taxon>eudicotyledons</taxon>
        <taxon>Gunneridae</taxon>
        <taxon>Pentapetalae</taxon>
        <taxon>asterids</taxon>
        <taxon>Ericales</taxon>
        <taxon>Ericaceae</taxon>
        <taxon>Ericoideae</taxon>
        <taxon>Rhodoreae</taxon>
        <taxon>Rhododendron</taxon>
    </lineage>
</organism>
<evidence type="ECO:0000313" key="2">
    <source>
        <dbReference type="Proteomes" id="UP001062846"/>
    </source>
</evidence>
<dbReference type="Proteomes" id="UP001062846">
    <property type="component" value="Chromosome 6"/>
</dbReference>
<protein>
    <submittedName>
        <fullName evidence="1">Uncharacterized protein</fullName>
    </submittedName>
</protein>
<keyword evidence="2" id="KW-1185">Reference proteome</keyword>
<comment type="caution">
    <text evidence="1">The sequence shown here is derived from an EMBL/GenBank/DDBJ whole genome shotgun (WGS) entry which is preliminary data.</text>
</comment>
<sequence length="458" mass="51461">MSQLLQTKLKIPEELSTSIIQNGELNIVRLIELYGPEGALGDYVEQAHRHFVLSICALVAYMLIPTNEGISPSLVSIALQMDARKNIMPIILAETLMGLDLVKSGQAGWFSGCPLLLQSEDIVWRCPWLNLSEMTVSSAGFKRVVLAGLTSFTFYIPGRTLRQLGTNQENRRFGREHFELPTFENHNLLVYEYSWNNRELEEPLLDSITWLESRYVKWLHKKVKARLGGFGDNELCPTVEEFQAYLQGFASNVIVVPPYRKSMSKLLKTSLNITTGAAESLLSGGLINIMRLMEWHGPEGDNGDIALQARHRFALVISVLAAYLLVSPNGEVAPSLLWLSDKLGLTAASEANWPRMLGWMHQRRMLYPEMTTEEWCRFMNEMSPQEIVWRHEALGIPDMALNSAGFERMVIAGLSSFTFYIPGRILRQLGISQGSHRAGVESFHILALTAQNLMGPPP</sequence>
<dbReference type="EMBL" id="CM046393">
    <property type="protein sequence ID" value="KAI8550534.1"/>
    <property type="molecule type" value="Genomic_DNA"/>
</dbReference>
<proteinExistence type="predicted"/>